<organism evidence="1 2">
    <name type="scientific">Burkholderia aenigmatica</name>
    <dbReference type="NCBI Taxonomy" id="2015348"/>
    <lineage>
        <taxon>Bacteria</taxon>
        <taxon>Pseudomonadati</taxon>
        <taxon>Pseudomonadota</taxon>
        <taxon>Betaproteobacteria</taxon>
        <taxon>Burkholderiales</taxon>
        <taxon>Burkholderiaceae</taxon>
        <taxon>Burkholderia</taxon>
        <taxon>Burkholderia cepacia complex</taxon>
    </lineage>
</organism>
<sequence length="84" mass="9169">MLHVVVKELGNKVDRIERSECIEQAASFPAGADQLDMDDPRIRDIVAVGLSQQGIDPGDDAHLTGFVYRDGEHLHVMAWIGGAD</sequence>
<gene>
    <name evidence="1" type="ORF">BLA3211_06887</name>
</gene>
<protein>
    <submittedName>
        <fullName evidence="1">Uncharacterized protein</fullName>
    </submittedName>
</protein>
<dbReference type="Proteomes" id="UP000494301">
    <property type="component" value="Unassembled WGS sequence"/>
</dbReference>
<evidence type="ECO:0000313" key="2">
    <source>
        <dbReference type="Proteomes" id="UP000494301"/>
    </source>
</evidence>
<proteinExistence type="predicted"/>
<evidence type="ECO:0000313" key="1">
    <source>
        <dbReference type="EMBL" id="CAB3972281.1"/>
    </source>
</evidence>
<dbReference type="EMBL" id="CABWIL020000032">
    <property type="protein sequence ID" value="CAB3972281.1"/>
    <property type="molecule type" value="Genomic_DNA"/>
</dbReference>
<name>A0A6J5JLZ8_9BURK</name>
<dbReference type="AlphaFoldDB" id="A0A6J5JLZ8"/>
<accession>A0A6J5JLZ8</accession>
<reference evidence="1 2" key="1">
    <citation type="submission" date="2020-04" db="EMBL/GenBank/DDBJ databases">
        <authorList>
            <person name="Depoorter E."/>
        </authorList>
    </citation>
    <scope>NUCLEOTIDE SEQUENCE [LARGE SCALE GENOMIC DNA]</scope>
    <source>
        <strain evidence="1 2">BCC0217</strain>
    </source>
</reference>